<feature type="domain" description="PPM-type phosphatase" evidence="3">
    <location>
        <begin position="526"/>
        <end position="727"/>
    </location>
</feature>
<reference evidence="4" key="1">
    <citation type="journal article" date="2021" name="PeerJ">
        <title>Extensive microbial diversity within the chicken gut microbiome revealed by metagenomics and culture.</title>
        <authorList>
            <person name="Gilroy R."/>
            <person name="Ravi A."/>
            <person name="Getino M."/>
            <person name="Pursley I."/>
            <person name="Horton D.L."/>
            <person name="Alikhan N.F."/>
            <person name="Baker D."/>
            <person name="Gharbi K."/>
            <person name="Hall N."/>
            <person name="Watson M."/>
            <person name="Adriaenssens E.M."/>
            <person name="Foster-Nyarko E."/>
            <person name="Jarju S."/>
            <person name="Secka A."/>
            <person name="Antonio M."/>
            <person name="Oren A."/>
            <person name="Chaudhuri R.R."/>
            <person name="La Ragione R."/>
            <person name="Hildebrand F."/>
            <person name="Pallen M.J."/>
        </authorList>
    </citation>
    <scope>NUCLEOTIDE SEQUENCE</scope>
    <source>
        <strain evidence="4">ChiGjej1B1-14440</strain>
    </source>
</reference>
<dbReference type="InterPro" id="IPR052016">
    <property type="entry name" value="Bact_Sigma-Reg"/>
</dbReference>
<evidence type="ECO:0000313" key="5">
    <source>
        <dbReference type="Proteomes" id="UP000886724"/>
    </source>
</evidence>
<dbReference type="InterPro" id="IPR001932">
    <property type="entry name" value="PPM-type_phosphatase-like_dom"/>
</dbReference>
<gene>
    <name evidence="4" type="ORF">H9980_10275</name>
</gene>
<evidence type="ECO:0000256" key="2">
    <source>
        <dbReference type="SAM" id="Phobius"/>
    </source>
</evidence>
<dbReference type="GO" id="GO:0016791">
    <property type="term" value="F:phosphatase activity"/>
    <property type="evidence" value="ECO:0007669"/>
    <property type="project" value="TreeGrafter"/>
</dbReference>
<proteinExistence type="predicted"/>
<feature type="transmembrane region" description="Helical" evidence="2">
    <location>
        <begin position="158"/>
        <end position="173"/>
    </location>
</feature>
<feature type="transmembrane region" description="Helical" evidence="2">
    <location>
        <begin position="17"/>
        <end position="35"/>
    </location>
</feature>
<keyword evidence="2" id="KW-0472">Membrane</keyword>
<dbReference type="AlphaFoldDB" id="A0A9D1XMT9"/>
<feature type="transmembrane region" description="Helical" evidence="2">
    <location>
        <begin position="42"/>
        <end position="69"/>
    </location>
</feature>
<protein>
    <submittedName>
        <fullName evidence="4">SpoIIE family protein phosphatase</fullName>
    </submittedName>
</protein>
<evidence type="ECO:0000256" key="1">
    <source>
        <dbReference type="ARBA" id="ARBA00022801"/>
    </source>
</evidence>
<feature type="transmembrane region" description="Helical" evidence="2">
    <location>
        <begin position="124"/>
        <end position="146"/>
    </location>
</feature>
<keyword evidence="1" id="KW-0378">Hydrolase</keyword>
<feature type="transmembrane region" description="Helical" evidence="2">
    <location>
        <begin position="75"/>
        <end position="94"/>
    </location>
</feature>
<comment type="caution">
    <text evidence="4">The sequence shown here is derived from an EMBL/GenBank/DDBJ whole genome shotgun (WGS) entry which is preliminary data.</text>
</comment>
<sequence>MDLTVSKAKEKIKSNKLTYLSIFGLTLLLGLVKIYDTSLCFVLPMLVISFACGYPSIIAYMIAIALISYLTNDNYMLLIVSLTSVVLMQVMMYLKFIKSKYLALIIALVSLIFLYIYQYSYIEMLVILSFTILHSLLYLEVIPLFVHNTIEVYTNKRMMILSVMIMLAITSLIEVNQVYTMILLRFYLLLSVYYLGINNTMPTILYISIVLMFMNSLLKDEILSLILPFSIFFMYKPENKLICSTEYLLSHLILPFFITYDYFYHSFVIVVSAALFLFIPSFKKKPKVLSEEYKNVTSRNKLIQKANTFASLFKQLTDIFQEANRDVNIGEFVGYVYEDVCSRCPSRDLCFYRDGNVSRLGKLINKGFKSSYSEDDLKYIEQNCINPDRFISAVNEYKESYDKIKRINQENFHLKKDLFYEFSLLSDVFNNFSSSLEQTPLSDDSLKEHLLGYQFNITYLYRHQISMHCYTLEIGLMDISKEEVVEELIPIIEGYLNEKLEVVSIKDTMHYLGYTSLILKHQQNYSLQYGIQQYSLEPMYCGDSFSVFHQNNMHYLALSDGMGQGKVAASESKLTLEVLSKLILNGIGLKDTIDSVNSLLKIKNRNDVFTTLDLCNINLANARMKMIKYGANPSYHIRGGVVEKITSHTLPVGVVSKLKMVSYEMPLFNNDLIIMSSDGTGSNFEKIISDNIALLENKHPQEIATYLMDQVLNENNLDDISIIVIKVIENDVK</sequence>
<dbReference type="EMBL" id="DXET01000227">
    <property type="protein sequence ID" value="HIX82337.1"/>
    <property type="molecule type" value="Genomic_DNA"/>
</dbReference>
<dbReference type="Proteomes" id="UP000886724">
    <property type="component" value="Unassembled WGS sequence"/>
</dbReference>
<dbReference type="Gene3D" id="3.60.40.10">
    <property type="entry name" value="PPM-type phosphatase domain"/>
    <property type="match status" value="1"/>
</dbReference>
<name>A0A9D1XMT9_9FIRM</name>
<feature type="transmembrane region" description="Helical" evidence="2">
    <location>
        <begin position="262"/>
        <end position="279"/>
    </location>
</feature>
<evidence type="ECO:0000259" key="3">
    <source>
        <dbReference type="SMART" id="SM00331"/>
    </source>
</evidence>
<dbReference type="SMART" id="SM00331">
    <property type="entry name" value="PP2C_SIG"/>
    <property type="match status" value="1"/>
</dbReference>
<dbReference type="Pfam" id="PF07228">
    <property type="entry name" value="SpoIIE"/>
    <property type="match status" value="1"/>
</dbReference>
<organism evidence="4 5">
    <name type="scientific">Candidatus Erysipelatoclostridium merdavium</name>
    <dbReference type="NCBI Taxonomy" id="2838566"/>
    <lineage>
        <taxon>Bacteria</taxon>
        <taxon>Bacillati</taxon>
        <taxon>Bacillota</taxon>
        <taxon>Erysipelotrichia</taxon>
        <taxon>Erysipelotrichales</taxon>
        <taxon>Erysipelotrichales incertae sedis</taxon>
    </lineage>
</organism>
<keyword evidence="2" id="KW-0812">Transmembrane</keyword>
<keyword evidence="2" id="KW-1133">Transmembrane helix</keyword>
<dbReference type="PANTHER" id="PTHR43156:SF2">
    <property type="entry name" value="STAGE II SPORULATION PROTEIN E"/>
    <property type="match status" value="1"/>
</dbReference>
<dbReference type="SUPFAM" id="SSF81606">
    <property type="entry name" value="PP2C-like"/>
    <property type="match status" value="1"/>
</dbReference>
<reference evidence="4" key="2">
    <citation type="submission" date="2021-04" db="EMBL/GenBank/DDBJ databases">
        <authorList>
            <person name="Gilroy R."/>
        </authorList>
    </citation>
    <scope>NUCLEOTIDE SEQUENCE</scope>
    <source>
        <strain evidence="4">ChiGjej1B1-14440</strain>
    </source>
</reference>
<dbReference type="PANTHER" id="PTHR43156">
    <property type="entry name" value="STAGE II SPORULATION PROTEIN E-RELATED"/>
    <property type="match status" value="1"/>
</dbReference>
<accession>A0A9D1XMT9</accession>
<evidence type="ECO:0000313" key="4">
    <source>
        <dbReference type="EMBL" id="HIX82337.1"/>
    </source>
</evidence>
<feature type="transmembrane region" description="Helical" evidence="2">
    <location>
        <begin position="101"/>
        <end position="118"/>
    </location>
</feature>
<dbReference type="InterPro" id="IPR036457">
    <property type="entry name" value="PPM-type-like_dom_sf"/>
</dbReference>